<keyword evidence="1" id="KW-1133">Transmembrane helix</keyword>
<organism evidence="2 3">
    <name type="scientific">Chryseobacterium soli</name>
    <dbReference type="NCBI Taxonomy" id="445961"/>
    <lineage>
        <taxon>Bacteria</taxon>
        <taxon>Pseudomonadati</taxon>
        <taxon>Bacteroidota</taxon>
        <taxon>Flavobacteriia</taxon>
        <taxon>Flavobacteriales</taxon>
        <taxon>Weeksellaceae</taxon>
        <taxon>Chryseobacterium group</taxon>
        <taxon>Chryseobacterium</taxon>
    </lineage>
</organism>
<keyword evidence="1" id="KW-0472">Membrane</keyword>
<name>A0A085ZZB9_9FLAO</name>
<protein>
    <submittedName>
        <fullName evidence="2">Uncharacterized protein</fullName>
    </submittedName>
</protein>
<evidence type="ECO:0000313" key="3">
    <source>
        <dbReference type="Proteomes" id="UP000028705"/>
    </source>
</evidence>
<proteinExistence type="predicted"/>
<sequence length="166" mass="18672">MTGCQIIQAADSPKEAYTRTEIDGDARIVISEGISVSGLENLRIITVEINKTQNQSKNSKKTKTVKKIRSQKTERKIAKTRQTPKTAYNFSNNPKSDTHLCHPILRGTSFAGPSFSFKCILANEVKILSILLVITGIFLINFYKSRSFSGNYFLQNFQRPPPELML</sequence>
<dbReference type="AlphaFoldDB" id="A0A085ZZB9"/>
<accession>A0A085ZZB9</accession>
<evidence type="ECO:0000313" key="2">
    <source>
        <dbReference type="EMBL" id="KFF09783.1"/>
    </source>
</evidence>
<comment type="caution">
    <text evidence="2">The sequence shown here is derived from an EMBL/GenBank/DDBJ whole genome shotgun (WGS) entry which is preliminary data.</text>
</comment>
<dbReference type="EMBL" id="JPRH01000017">
    <property type="protein sequence ID" value="KFF09783.1"/>
    <property type="molecule type" value="Genomic_DNA"/>
</dbReference>
<keyword evidence="3" id="KW-1185">Reference proteome</keyword>
<gene>
    <name evidence="2" type="ORF">IW15_22255</name>
</gene>
<evidence type="ECO:0000256" key="1">
    <source>
        <dbReference type="SAM" id="Phobius"/>
    </source>
</evidence>
<dbReference type="Proteomes" id="UP000028705">
    <property type="component" value="Unassembled WGS sequence"/>
</dbReference>
<keyword evidence="1" id="KW-0812">Transmembrane</keyword>
<reference evidence="2 3" key="1">
    <citation type="submission" date="2014-07" db="EMBL/GenBank/DDBJ databases">
        <title>Genome of Chryseobacterium soli DSM 19298.</title>
        <authorList>
            <person name="Stropko S.J."/>
            <person name="Pipes S.E."/>
            <person name="Newman J."/>
        </authorList>
    </citation>
    <scope>NUCLEOTIDE SEQUENCE [LARGE SCALE GENOMIC DNA]</scope>
    <source>
        <strain evidence="2 3">DSM 19298</strain>
    </source>
</reference>
<feature type="transmembrane region" description="Helical" evidence="1">
    <location>
        <begin position="125"/>
        <end position="143"/>
    </location>
</feature>